<dbReference type="InterPro" id="IPR049874">
    <property type="entry name" value="ROK_cs"/>
</dbReference>
<dbReference type="PANTHER" id="PTHR18964">
    <property type="entry name" value="ROK (REPRESSOR, ORF, KINASE) FAMILY"/>
    <property type="match status" value="1"/>
</dbReference>
<accession>A0A847D842</accession>
<dbReference type="InterPro" id="IPR043129">
    <property type="entry name" value="ATPase_NBD"/>
</dbReference>
<reference evidence="2 3" key="1">
    <citation type="journal article" date="2020" name="Biotechnol. Biofuels">
        <title>New insights from the biogas microbiome by comprehensive genome-resolved metagenomics of nearly 1600 species originating from multiple anaerobic digesters.</title>
        <authorList>
            <person name="Campanaro S."/>
            <person name="Treu L."/>
            <person name="Rodriguez-R L.M."/>
            <person name="Kovalovszki A."/>
            <person name="Ziels R.M."/>
            <person name="Maus I."/>
            <person name="Zhu X."/>
            <person name="Kougias P.G."/>
            <person name="Basile A."/>
            <person name="Luo G."/>
            <person name="Schluter A."/>
            <person name="Konstantinidis K.T."/>
            <person name="Angelidaki I."/>
        </authorList>
    </citation>
    <scope>NUCLEOTIDE SEQUENCE [LARGE SCALE GENOMIC DNA]</scope>
    <source>
        <strain evidence="2">AS07pgkLD_105</strain>
    </source>
</reference>
<protein>
    <submittedName>
        <fullName evidence="2">ROK family protein</fullName>
    </submittedName>
</protein>
<evidence type="ECO:0000313" key="2">
    <source>
        <dbReference type="EMBL" id="NLD32604.1"/>
    </source>
</evidence>
<comment type="caution">
    <text evidence="2">The sequence shown here is derived from an EMBL/GenBank/DDBJ whole genome shotgun (WGS) entry which is preliminary data.</text>
</comment>
<dbReference type="Proteomes" id="UP000589373">
    <property type="component" value="Unassembled WGS sequence"/>
</dbReference>
<feature type="non-terminal residue" evidence="2">
    <location>
        <position position="1"/>
    </location>
</feature>
<name>A0A847D842_9LACT</name>
<proteinExistence type="inferred from homology"/>
<organism evidence="2 3">
    <name type="scientific">Trichococcus flocculiformis</name>
    <dbReference type="NCBI Taxonomy" id="82803"/>
    <lineage>
        <taxon>Bacteria</taxon>
        <taxon>Bacillati</taxon>
        <taxon>Bacillota</taxon>
        <taxon>Bacilli</taxon>
        <taxon>Lactobacillales</taxon>
        <taxon>Carnobacteriaceae</taxon>
        <taxon>Trichococcus</taxon>
    </lineage>
</organism>
<dbReference type="Gene3D" id="3.30.420.40">
    <property type="match status" value="2"/>
</dbReference>
<dbReference type="InterPro" id="IPR000600">
    <property type="entry name" value="ROK"/>
</dbReference>
<evidence type="ECO:0000313" key="3">
    <source>
        <dbReference type="Proteomes" id="UP000589373"/>
    </source>
</evidence>
<dbReference type="EMBL" id="JAAZCD010000229">
    <property type="protein sequence ID" value="NLD32604.1"/>
    <property type="molecule type" value="Genomic_DNA"/>
</dbReference>
<dbReference type="AlphaFoldDB" id="A0A847D842"/>
<dbReference type="PANTHER" id="PTHR18964:SF149">
    <property type="entry name" value="BIFUNCTIONAL UDP-N-ACETYLGLUCOSAMINE 2-EPIMERASE_N-ACETYLMANNOSAMINE KINASE"/>
    <property type="match status" value="1"/>
</dbReference>
<sequence>AAQGLNHVVGLFIGTGIGGGLILDNKLYTGFDCKGAEFGHMVLNLEGPRCNCGQRGCMEAFSSKLGMTDYIKQQIQRGRKTMMADAIVEGIFKSKAMKTAYEANDPVMTEALDRACLYLAAGSGNLVNTFSPQMIVYGGGVMEAMGDVILEKIIAKIDAFCLPSIRNTVRFEKASLGDDSILYGALAMIEDHKER</sequence>
<comment type="similarity">
    <text evidence="1">Belongs to the ROK (NagC/XylR) family.</text>
</comment>
<gene>
    <name evidence="2" type="ORF">GX662_10190</name>
</gene>
<dbReference type="RefSeq" id="WP_276647378.1">
    <property type="nucleotide sequence ID" value="NZ_JAAZCD010000229.1"/>
</dbReference>
<evidence type="ECO:0000256" key="1">
    <source>
        <dbReference type="ARBA" id="ARBA00006479"/>
    </source>
</evidence>
<dbReference type="SUPFAM" id="SSF53067">
    <property type="entry name" value="Actin-like ATPase domain"/>
    <property type="match status" value="1"/>
</dbReference>
<dbReference type="PROSITE" id="PS01125">
    <property type="entry name" value="ROK"/>
    <property type="match status" value="1"/>
</dbReference>
<dbReference type="Pfam" id="PF00480">
    <property type="entry name" value="ROK"/>
    <property type="match status" value="1"/>
</dbReference>